<dbReference type="KEGG" id="mmed:Mame_02507"/>
<feature type="domain" description="Xylose isomerase-like TIM barrel" evidence="1">
    <location>
        <begin position="21"/>
        <end position="249"/>
    </location>
</feature>
<sequence length="253" mass="28246">MTKLGFQLYSARNYQPFSTIFKKLAAAGYSEVEGYGALYDDLDQAALDRLSTDLATIGLAMPTGHFSLNMLENEPERVLEITSALKMDSVFCPFLMPDDRPTTAEGWRDFGARLEKAGALMRDAGLVFGWHNHDFEFAALEDGSVPMTHLMEGGPTLAWEADIAWIIRGGADPRHWIETYSDRISAVHVKDIAEPGENEDEDGWADVGHGTVDWKGLMGVLKPLPIRHYIVEHDNPNDIDRLIERSIASFQSF</sequence>
<evidence type="ECO:0000259" key="1">
    <source>
        <dbReference type="Pfam" id="PF01261"/>
    </source>
</evidence>
<evidence type="ECO:0000313" key="2">
    <source>
        <dbReference type="EMBL" id="AQZ51834.1"/>
    </source>
</evidence>
<reference evidence="2 3" key="1">
    <citation type="submission" date="2017-03" db="EMBL/GenBank/DDBJ databases">
        <title>Foreign affairs: Plasmid Transfer between Roseobacters and Rhizobia.</title>
        <authorList>
            <person name="Bartling P."/>
            <person name="Bunk B."/>
            <person name="Overmann J."/>
            <person name="Brinkmann H."/>
            <person name="Petersen J."/>
        </authorList>
    </citation>
    <scope>NUCLEOTIDE SEQUENCE [LARGE SCALE GENOMIC DNA]</scope>
    <source>
        <strain evidence="2 3">MACL11</strain>
    </source>
</reference>
<name>A0A1U9Z2E7_9HYPH</name>
<dbReference type="Pfam" id="PF01261">
    <property type="entry name" value="AP_endonuc_2"/>
    <property type="match status" value="1"/>
</dbReference>
<dbReference type="Proteomes" id="UP000191135">
    <property type="component" value="Chromosome"/>
</dbReference>
<dbReference type="SUPFAM" id="SSF51658">
    <property type="entry name" value="Xylose isomerase-like"/>
    <property type="match status" value="1"/>
</dbReference>
<dbReference type="InterPro" id="IPR050312">
    <property type="entry name" value="IolE/XylAMocC-like"/>
</dbReference>
<dbReference type="EMBL" id="CP020330">
    <property type="protein sequence ID" value="AQZ51834.1"/>
    <property type="molecule type" value="Genomic_DNA"/>
</dbReference>
<organism evidence="2 3">
    <name type="scientific">Martelella mediterranea DSM 17316</name>
    <dbReference type="NCBI Taxonomy" id="1122214"/>
    <lineage>
        <taxon>Bacteria</taxon>
        <taxon>Pseudomonadati</taxon>
        <taxon>Pseudomonadota</taxon>
        <taxon>Alphaproteobacteria</taxon>
        <taxon>Hyphomicrobiales</taxon>
        <taxon>Aurantimonadaceae</taxon>
        <taxon>Martelella</taxon>
    </lineage>
</organism>
<dbReference type="RefSeq" id="WP_018067446.1">
    <property type="nucleotide sequence ID" value="NZ_AQWH01000041.1"/>
</dbReference>
<dbReference type="AlphaFoldDB" id="A0A1U9Z2E7"/>
<dbReference type="InterPro" id="IPR013022">
    <property type="entry name" value="Xyl_isomerase-like_TIM-brl"/>
</dbReference>
<keyword evidence="2" id="KW-0413">Isomerase</keyword>
<dbReference type="PANTHER" id="PTHR12110:SF41">
    <property type="entry name" value="INOSOSE DEHYDRATASE"/>
    <property type="match status" value="1"/>
</dbReference>
<protein>
    <submittedName>
        <fullName evidence="2">Xylose isomerase-like TIM barrel</fullName>
    </submittedName>
</protein>
<dbReference type="GO" id="GO:0016853">
    <property type="term" value="F:isomerase activity"/>
    <property type="evidence" value="ECO:0007669"/>
    <property type="project" value="UniProtKB-KW"/>
</dbReference>
<dbReference type="Gene3D" id="3.20.20.150">
    <property type="entry name" value="Divalent-metal-dependent TIM barrel enzymes"/>
    <property type="match status" value="1"/>
</dbReference>
<dbReference type="STRING" id="1122214.Mame_02507"/>
<dbReference type="OrthoDB" id="9798407at2"/>
<evidence type="ECO:0000313" key="3">
    <source>
        <dbReference type="Proteomes" id="UP000191135"/>
    </source>
</evidence>
<dbReference type="eggNOG" id="COG1082">
    <property type="taxonomic scope" value="Bacteria"/>
</dbReference>
<keyword evidence="3" id="KW-1185">Reference proteome</keyword>
<accession>A0A1U9Z2E7</accession>
<proteinExistence type="predicted"/>
<gene>
    <name evidence="2" type="ORF">Mame_02507</name>
</gene>
<dbReference type="InterPro" id="IPR036237">
    <property type="entry name" value="Xyl_isomerase-like_sf"/>
</dbReference>
<dbReference type="PANTHER" id="PTHR12110">
    <property type="entry name" value="HYDROXYPYRUVATE ISOMERASE"/>
    <property type="match status" value="1"/>
</dbReference>